<comment type="caution">
    <text evidence="2">The sequence shown here is derived from an EMBL/GenBank/DDBJ whole genome shotgun (WGS) entry which is preliminary data.</text>
</comment>
<dbReference type="Proteomes" id="UP000287651">
    <property type="component" value="Unassembled WGS sequence"/>
</dbReference>
<name>A0A426ZLR6_ENSVE</name>
<evidence type="ECO:0000313" key="3">
    <source>
        <dbReference type="Proteomes" id="UP000287651"/>
    </source>
</evidence>
<evidence type="ECO:0000313" key="2">
    <source>
        <dbReference type="EMBL" id="RRT64910.1"/>
    </source>
</evidence>
<reference evidence="2 3" key="1">
    <citation type="journal article" date="2014" name="Agronomy (Basel)">
        <title>A Draft Genome Sequence for Ensete ventricosum, the Drought-Tolerant Tree Against Hunger.</title>
        <authorList>
            <person name="Harrison J."/>
            <person name="Moore K.A."/>
            <person name="Paszkiewicz K."/>
            <person name="Jones T."/>
            <person name="Grant M."/>
            <person name="Ambacheew D."/>
            <person name="Muzemil S."/>
            <person name="Studholme D.J."/>
        </authorList>
    </citation>
    <scope>NUCLEOTIDE SEQUENCE [LARGE SCALE GENOMIC DNA]</scope>
</reference>
<proteinExistence type="predicted"/>
<dbReference type="AlphaFoldDB" id="A0A426ZLR6"/>
<feature type="compositionally biased region" description="Basic and acidic residues" evidence="1">
    <location>
        <begin position="102"/>
        <end position="123"/>
    </location>
</feature>
<gene>
    <name evidence="2" type="ORF">B296_00030413</name>
</gene>
<feature type="region of interest" description="Disordered" evidence="1">
    <location>
        <begin position="101"/>
        <end position="126"/>
    </location>
</feature>
<organism evidence="2 3">
    <name type="scientific">Ensete ventricosum</name>
    <name type="common">Abyssinian banana</name>
    <name type="synonym">Musa ensete</name>
    <dbReference type="NCBI Taxonomy" id="4639"/>
    <lineage>
        <taxon>Eukaryota</taxon>
        <taxon>Viridiplantae</taxon>
        <taxon>Streptophyta</taxon>
        <taxon>Embryophyta</taxon>
        <taxon>Tracheophyta</taxon>
        <taxon>Spermatophyta</taxon>
        <taxon>Magnoliopsida</taxon>
        <taxon>Liliopsida</taxon>
        <taxon>Zingiberales</taxon>
        <taxon>Musaceae</taxon>
        <taxon>Ensete</taxon>
    </lineage>
</organism>
<accession>A0A426ZLR6</accession>
<sequence length="259" mass="29336">MWLAPWRVPQHLAVKIRVIIAAMAGIDVQRIPSPISIMSWECNSIPWVSEVMKEPRNQDCDARAPNKEKWSRLQWGSPHRGHCPSVLEVVVSRLASQVGDASAKRWSEEEKPEAAPRGGREGEGTNGGCAVPWLAIELHRFRGGRDCHEENIPQLQNPNFRAENSEKKTEFLEENFQELFQKNKLSQNIKKKVLTLARDREASMRCRRITAMAPVETGGNLKARTPRDDACGHGSWIPSHRSRVLARLLKTQFDHETGV</sequence>
<dbReference type="EMBL" id="AMZH03006008">
    <property type="protein sequence ID" value="RRT64910.1"/>
    <property type="molecule type" value="Genomic_DNA"/>
</dbReference>
<protein>
    <submittedName>
        <fullName evidence="2">Uncharacterized protein</fullName>
    </submittedName>
</protein>
<evidence type="ECO:0000256" key="1">
    <source>
        <dbReference type="SAM" id="MobiDB-lite"/>
    </source>
</evidence>